<organism evidence="11">
    <name type="scientific">Mus musculus</name>
    <name type="common">Mouse</name>
    <dbReference type="NCBI Taxonomy" id="10090"/>
    <lineage>
        <taxon>Eukaryota</taxon>
        <taxon>Metazoa</taxon>
        <taxon>Chordata</taxon>
        <taxon>Craniata</taxon>
        <taxon>Vertebrata</taxon>
        <taxon>Euteleostomi</taxon>
        <taxon>Mammalia</taxon>
        <taxon>Eutheria</taxon>
        <taxon>Euarchontoglires</taxon>
        <taxon>Glires</taxon>
        <taxon>Rodentia</taxon>
        <taxon>Myomorpha</taxon>
        <taxon>Muroidea</taxon>
        <taxon>Muridae</taxon>
        <taxon>Murinae</taxon>
        <taxon>Mus</taxon>
        <taxon>Mus</taxon>
    </lineage>
</organism>
<feature type="transmembrane region" description="Helical" evidence="9">
    <location>
        <begin position="193"/>
        <end position="214"/>
    </location>
</feature>
<evidence type="ECO:0000256" key="1">
    <source>
        <dbReference type="ARBA" id="ARBA00004644"/>
    </source>
</evidence>
<evidence type="ECO:0000259" key="10">
    <source>
        <dbReference type="PROSITE" id="PS50850"/>
    </source>
</evidence>
<proteinExistence type="evidence at transcript level"/>
<evidence type="ECO:0000256" key="3">
    <source>
        <dbReference type="ARBA" id="ARBA00022692"/>
    </source>
</evidence>
<evidence type="ECO:0000313" key="11">
    <source>
        <dbReference type="EMBL" id="AAH78449.1"/>
    </source>
</evidence>
<evidence type="ECO:0000256" key="9">
    <source>
        <dbReference type="SAM" id="Phobius"/>
    </source>
</evidence>
<keyword evidence="4 9" id="KW-1133">Transmembrane helix</keyword>
<reference evidence="11" key="1">
    <citation type="journal article" date="2004" name="Genome Res.">
        <title>The status, quality, and expansion of the NIH full-length cDNA project: the Mammalian Gene Collection (MGC).</title>
        <authorList>
            <consortium name="The MGC Project Team"/>
            <person name="Gerhard D.S."/>
            <person name="Wagner L."/>
            <person name="Feingold E.A."/>
            <person name="Shenmen C.M."/>
            <person name="Grouse L.H."/>
            <person name="Schuler G."/>
            <person name="Klein S.L."/>
            <person name="Old S."/>
            <person name="Rasooly R."/>
            <person name="Good P."/>
            <person name="Guyer M."/>
            <person name="Peck A.M."/>
            <person name="Derge J.G."/>
            <person name="Lipman D."/>
            <person name="Collins F.S."/>
            <person name="Jang W."/>
            <person name="Sherry S."/>
            <person name="Feolo M."/>
            <person name="Misquitta L."/>
            <person name="Lee E."/>
            <person name="Rotmistrovsky K."/>
            <person name="Greenhut S.F."/>
            <person name="Schaefer C.F."/>
            <person name="Buetow K."/>
            <person name="Bonner T.I."/>
            <person name="Haussler D."/>
            <person name="Kent J."/>
            <person name="Kiekhaus M."/>
            <person name="Furey T."/>
            <person name="Brent M."/>
            <person name="Prange C."/>
            <person name="Schreiber K."/>
            <person name="Shapiro N."/>
            <person name="Bhat N.K."/>
            <person name="Hopkins R.F."/>
            <person name="Hsie F."/>
            <person name="Driscoll T."/>
            <person name="Soares M.B."/>
            <person name="Casavant T.L."/>
            <person name="Scheetz T.E."/>
            <person name="Brown-stein M.J."/>
            <person name="Usdin T.B."/>
            <person name="Toshiyuki S."/>
            <person name="Carninci P."/>
            <person name="Piao Y."/>
            <person name="Dudekula D.B."/>
            <person name="Ko M.S."/>
            <person name="Kawakami K."/>
            <person name="Suzuki Y."/>
            <person name="Sugano S."/>
            <person name="Gruber C.E."/>
            <person name="Smith M.R."/>
            <person name="Simmons B."/>
            <person name="Moore T."/>
            <person name="Waterman R."/>
            <person name="Johnson S.L."/>
            <person name="Ruan Y."/>
            <person name="Wei C.L."/>
            <person name="Mathavan S."/>
            <person name="Gunaratne P.H."/>
            <person name="Wu J."/>
            <person name="Garcia A.M."/>
            <person name="Hulyk S.W."/>
            <person name="Fuh E."/>
            <person name="Yuan Y."/>
            <person name="Sneed A."/>
            <person name="Kowis C."/>
            <person name="Hodgson A."/>
            <person name="Muzny D.M."/>
            <person name="McPherson J."/>
            <person name="Gibbs R.A."/>
            <person name="Fahey J."/>
            <person name="Helton E."/>
            <person name="Ketteman M."/>
            <person name="Madan A."/>
            <person name="Rodrigues S."/>
            <person name="Sanchez A."/>
            <person name="Whiting M."/>
            <person name="Madari A."/>
            <person name="Young A.C."/>
            <person name="Wetherby K.D."/>
            <person name="Granite S.J."/>
            <person name="Kwong P.N."/>
            <person name="Brinkley C.P."/>
            <person name="Pearson R.L."/>
            <person name="Bouffard G.G."/>
            <person name="Blakesly R.W."/>
            <person name="Green E.D."/>
            <person name="Dickson M.C."/>
            <person name="Rodriguez A.C."/>
            <person name="Grimwood J."/>
            <person name="Schmutz J."/>
            <person name="Myers R.M."/>
            <person name="Butterfield Y.S."/>
            <person name="Griffith M."/>
            <person name="Griffith O.L."/>
            <person name="Krzywinski M.I."/>
            <person name="Liao N."/>
            <person name="Morin R."/>
            <person name="Morrin R."/>
            <person name="Palmquist D."/>
            <person name="Petrescu A.S."/>
            <person name="Skalska U."/>
            <person name="Smailus D.E."/>
            <person name="Stott J.M."/>
            <person name="Schnerch A."/>
            <person name="Schein J.E."/>
            <person name="Jones S.J."/>
            <person name="Holt R.A."/>
            <person name="Baross A."/>
            <person name="Marra M.A."/>
            <person name="Clifton S."/>
            <person name="Makowski K.A."/>
            <person name="Bosak S."/>
            <person name="Malek J."/>
        </authorList>
    </citation>
    <scope>NUCLEOTIDE SEQUENCE [LARGE SCALE MRNA]</scope>
    <source>
        <strain evidence="11">C57BL/6</strain>
        <tissue evidence="11">Brain</tissue>
    </source>
</reference>
<accession>Q66L40</accession>
<name>Q66L40_MOUSE</name>
<feature type="transmembrane region" description="Helical" evidence="9">
    <location>
        <begin position="21"/>
        <end position="44"/>
    </location>
</feature>
<keyword evidence="7" id="KW-0968">Cytoplasmic vesicle</keyword>
<evidence type="ECO:0000256" key="5">
    <source>
        <dbReference type="ARBA" id="ARBA00023018"/>
    </source>
</evidence>
<feature type="region of interest" description="Disordered" evidence="8">
    <location>
        <begin position="100"/>
        <end position="120"/>
    </location>
</feature>
<comment type="subcellular location">
    <subcellularLocation>
        <location evidence="1">Cytoplasmic vesicle</location>
        <location evidence="1">Secretory vesicle</location>
        <location evidence="1">Synaptic vesicle membrane</location>
        <topology evidence="1">Multi-pass membrane protein</topology>
    </subcellularLocation>
</comment>
<sequence>MALSDLVLLRWLRDSRHSRKLILFIVFLALLLDNMLLTVVVPIIPSYLYSIKHEKNTTEIQTARPALTASTSESFHSIFSYYNNSTVFTGNATGGLPGGESPKATTTQHTVTNTTVPPDCPSEDKDLLNENVQVGLLFASKATVQLLTNPFIGLLTNRIGYPIPMFAGFCIMFISTVMFAFSSSYAFLLIARSLQGIGSSCSSVAGMGMLASVYTDDEERGNAMGIALGGLAMGVLVGPPFGSVLYEFVGKTAPFLVLAALVLLDGESEGDTSYDLAEGPIHSHRCRLHLLCKHGDSHAGARPAHLDDGDHVFPKVAAGRCLPASEHLLSHWNQYFWDTCTQNGKVAVCSSGNDSCWDQHFMYSFCKKYLRTHRSQLWSWFCHWDGGLLHDAYHGLPGGPAARVCLWECVCHCRCSLLHGVCYRSLCWWCYCKGNWLSLAHDNYWDN</sequence>
<dbReference type="InterPro" id="IPR050930">
    <property type="entry name" value="MFS_Vesicular_Transporter"/>
</dbReference>
<dbReference type="AGR" id="MGI:106677"/>
<dbReference type="GO" id="GO:0030672">
    <property type="term" value="C:synaptic vesicle membrane"/>
    <property type="evidence" value="ECO:0007669"/>
    <property type="project" value="UniProtKB-SubCell"/>
</dbReference>
<feature type="transmembrane region" description="Helical" evidence="9">
    <location>
        <begin position="159"/>
        <end position="181"/>
    </location>
</feature>
<evidence type="ECO:0000256" key="8">
    <source>
        <dbReference type="SAM" id="MobiDB-lite"/>
    </source>
</evidence>
<protein>
    <submittedName>
        <fullName evidence="11">Slc18a2 protein</fullName>
    </submittedName>
</protein>
<feature type="domain" description="Major facilitator superfamily (MFS) profile" evidence="10">
    <location>
        <begin position="22"/>
        <end position="447"/>
    </location>
</feature>
<feature type="transmembrane region" description="Helical" evidence="9">
    <location>
        <begin position="226"/>
        <end position="246"/>
    </location>
</feature>
<evidence type="ECO:0000313" key="12">
    <source>
        <dbReference type="MGI" id="MGI:106677"/>
    </source>
</evidence>
<evidence type="ECO:0000256" key="2">
    <source>
        <dbReference type="ARBA" id="ARBA00022448"/>
    </source>
</evidence>
<keyword evidence="3 9" id="KW-0812">Transmembrane</keyword>
<dbReference type="PROSITE" id="PS50850">
    <property type="entry name" value="MFS"/>
    <property type="match status" value="1"/>
</dbReference>
<keyword evidence="6 9" id="KW-0472">Membrane</keyword>
<keyword evidence="5" id="KW-0770">Synapse</keyword>
<dbReference type="GO" id="GO:0022857">
    <property type="term" value="F:transmembrane transporter activity"/>
    <property type="evidence" value="ECO:0007669"/>
    <property type="project" value="InterPro"/>
</dbReference>
<dbReference type="ABCD" id="Q66L40">
    <property type="antibodies" value="1 sequenced antibody"/>
</dbReference>
<dbReference type="Pfam" id="PF07690">
    <property type="entry name" value="MFS_1"/>
    <property type="match status" value="1"/>
</dbReference>
<evidence type="ECO:0000256" key="4">
    <source>
        <dbReference type="ARBA" id="ARBA00022989"/>
    </source>
</evidence>
<evidence type="ECO:0000256" key="6">
    <source>
        <dbReference type="ARBA" id="ARBA00023136"/>
    </source>
</evidence>
<dbReference type="AlphaFoldDB" id="Q66L40"/>
<dbReference type="InterPro" id="IPR020846">
    <property type="entry name" value="MFS_dom"/>
</dbReference>
<dbReference type="EMBL" id="BC078449">
    <property type="protein sequence ID" value="AAH78449.1"/>
    <property type="molecule type" value="mRNA"/>
</dbReference>
<dbReference type="PANTHER" id="PTHR23506">
    <property type="entry name" value="GH10249P"/>
    <property type="match status" value="1"/>
</dbReference>
<dbReference type="SUPFAM" id="SSF103473">
    <property type="entry name" value="MFS general substrate transporter"/>
    <property type="match status" value="1"/>
</dbReference>
<dbReference type="Gene3D" id="1.20.1250.20">
    <property type="entry name" value="MFS general substrate transporter like domains"/>
    <property type="match status" value="1"/>
</dbReference>
<keyword evidence="2" id="KW-0813">Transport</keyword>
<dbReference type="InterPro" id="IPR011701">
    <property type="entry name" value="MFS"/>
</dbReference>
<feature type="compositionally biased region" description="Low complexity" evidence="8">
    <location>
        <begin position="105"/>
        <end position="115"/>
    </location>
</feature>
<dbReference type="InterPro" id="IPR036259">
    <property type="entry name" value="MFS_trans_sf"/>
</dbReference>
<dbReference type="PANTHER" id="PTHR23506:SF30">
    <property type="entry name" value="SYNAPTIC VESICULAR AMINE TRANSPORTER"/>
    <property type="match status" value="1"/>
</dbReference>
<gene>
    <name evidence="11 12" type="primary">Slc18a2</name>
</gene>
<dbReference type="FunFam" id="1.20.1250.20:FF:000116">
    <property type="entry name" value="synaptic vesicular amine transporter isoform X2"/>
    <property type="match status" value="1"/>
</dbReference>
<dbReference type="MGI" id="MGI:106677">
    <property type="gene designation" value="Slc18a2"/>
</dbReference>
<evidence type="ECO:0000256" key="7">
    <source>
        <dbReference type="ARBA" id="ARBA00023329"/>
    </source>
</evidence>